<reference evidence="1 2" key="1">
    <citation type="submission" date="2019-03" db="EMBL/GenBank/DDBJ databases">
        <title>Draft Genome Sequence of Desulfosporosinus fructosivorans Strain 63.6F, Isolated from Marine Sediment in the Baltic Sea.</title>
        <authorList>
            <person name="Hausmann B."/>
            <person name="Vandieken V."/>
            <person name="Pjevac P."/>
            <person name="Schreck K."/>
            <person name="Herbold C.W."/>
            <person name="Loy A."/>
        </authorList>
    </citation>
    <scope>NUCLEOTIDE SEQUENCE [LARGE SCALE GENOMIC DNA]</scope>
    <source>
        <strain evidence="1 2">63.6F</strain>
    </source>
</reference>
<dbReference type="OrthoDB" id="1683394at2"/>
<keyword evidence="2" id="KW-1185">Reference proteome</keyword>
<organism evidence="1 2">
    <name type="scientific">Desulfosporosinus fructosivorans</name>
    <dbReference type="NCBI Taxonomy" id="2018669"/>
    <lineage>
        <taxon>Bacteria</taxon>
        <taxon>Bacillati</taxon>
        <taxon>Bacillota</taxon>
        <taxon>Clostridia</taxon>
        <taxon>Eubacteriales</taxon>
        <taxon>Desulfitobacteriaceae</taxon>
        <taxon>Desulfosporosinus</taxon>
    </lineage>
</organism>
<proteinExistence type="predicted"/>
<evidence type="ECO:0000313" key="1">
    <source>
        <dbReference type="EMBL" id="TGE37364.1"/>
    </source>
</evidence>
<accession>A0A4Z0R483</accession>
<evidence type="ECO:0000313" key="2">
    <source>
        <dbReference type="Proteomes" id="UP000298460"/>
    </source>
</evidence>
<gene>
    <name evidence="1" type="ORF">E4K67_16135</name>
</gene>
<name>A0A4Z0R483_9FIRM</name>
<dbReference type="AlphaFoldDB" id="A0A4Z0R483"/>
<dbReference type="Proteomes" id="UP000298460">
    <property type="component" value="Unassembled WGS sequence"/>
</dbReference>
<sequence>MFEANLAKYNAKLAVMKAGVAEVKADIKLEYLSHMDSLEKKRDAFFEKYEQLKETSELGWEDIKIGTEKSWNELKDSIEKGISRFSKLK</sequence>
<comment type="caution">
    <text evidence="1">The sequence shown here is derived from an EMBL/GenBank/DDBJ whole genome shotgun (WGS) entry which is preliminary data.</text>
</comment>
<dbReference type="EMBL" id="SPQQ01000005">
    <property type="protein sequence ID" value="TGE37364.1"/>
    <property type="molecule type" value="Genomic_DNA"/>
</dbReference>
<protein>
    <submittedName>
        <fullName evidence="1">Uncharacterized protein</fullName>
    </submittedName>
</protein>